<keyword evidence="2" id="KW-0560">Oxidoreductase</keyword>
<dbReference type="PANTHER" id="PTHR10578">
    <property type="entry name" value="S -2-HYDROXY-ACID OXIDASE-RELATED"/>
    <property type="match status" value="1"/>
</dbReference>
<dbReference type="PROSITE" id="PS51349">
    <property type="entry name" value="FMN_HYDROXY_ACID_DH_2"/>
    <property type="match status" value="1"/>
</dbReference>
<reference evidence="9" key="1">
    <citation type="journal article" date="2015" name="BMC Genomics">
        <title>Genomic and transcriptomic analysis of the endophytic fungus Pestalotiopsis fici reveals its lifestyle and high potential for synthesis of natural products.</title>
        <authorList>
            <person name="Wang X."/>
            <person name="Zhang X."/>
            <person name="Liu L."/>
            <person name="Xiang M."/>
            <person name="Wang W."/>
            <person name="Sun X."/>
            <person name="Che Y."/>
            <person name="Guo L."/>
            <person name="Liu G."/>
            <person name="Guo L."/>
            <person name="Wang C."/>
            <person name="Yin W.B."/>
            <person name="Stadler M."/>
            <person name="Zhang X."/>
            <person name="Liu X."/>
        </authorList>
    </citation>
    <scope>NUCLEOTIDE SEQUENCE [LARGE SCALE GENOMIC DNA]</scope>
    <source>
        <strain evidence="9">W106-1 / CGMCC3.15140</strain>
    </source>
</reference>
<evidence type="ECO:0000313" key="8">
    <source>
        <dbReference type="EMBL" id="ETS80887.1"/>
    </source>
</evidence>
<organism evidence="8 9">
    <name type="scientific">Pestalotiopsis fici (strain W106-1 / CGMCC3.15140)</name>
    <dbReference type="NCBI Taxonomy" id="1229662"/>
    <lineage>
        <taxon>Eukaryota</taxon>
        <taxon>Fungi</taxon>
        <taxon>Dikarya</taxon>
        <taxon>Ascomycota</taxon>
        <taxon>Pezizomycotina</taxon>
        <taxon>Sordariomycetes</taxon>
        <taxon>Xylariomycetidae</taxon>
        <taxon>Amphisphaeriales</taxon>
        <taxon>Sporocadaceae</taxon>
        <taxon>Pestalotiopsis</taxon>
    </lineage>
</organism>
<keyword evidence="5" id="KW-0285">Flavoprotein</keyword>
<dbReference type="OMA" id="TYITWDY"/>
<feature type="binding site" evidence="5">
    <location>
        <position position="177"/>
    </location>
    <ligand>
        <name>glyoxylate</name>
        <dbReference type="ChEBI" id="CHEBI:36655"/>
    </ligand>
</feature>
<dbReference type="Pfam" id="PF01070">
    <property type="entry name" value="FMN_dh"/>
    <property type="match status" value="2"/>
</dbReference>
<feature type="binding site" evidence="5">
    <location>
        <position position="203"/>
    </location>
    <ligand>
        <name>FMN</name>
        <dbReference type="ChEBI" id="CHEBI:58210"/>
    </ligand>
</feature>
<feature type="binding site" evidence="5">
    <location>
        <position position="212"/>
    </location>
    <ligand>
        <name>glyoxylate</name>
        <dbReference type="ChEBI" id="CHEBI:36655"/>
    </ligand>
</feature>
<dbReference type="eggNOG" id="KOG0538">
    <property type="taxonomic scope" value="Eukaryota"/>
</dbReference>
<dbReference type="InterPro" id="IPR008259">
    <property type="entry name" value="FMN_hydac_DH_AS"/>
</dbReference>
<keyword evidence="5" id="KW-0288">FMN</keyword>
<feature type="signal peptide" evidence="6">
    <location>
        <begin position="1"/>
        <end position="16"/>
    </location>
</feature>
<dbReference type="GO" id="GO:0010181">
    <property type="term" value="F:FMN binding"/>
    <property type="evidence" value="ECO:0007669"/>
    <property type="project" value="InterPro"/>
</dbReference>
<dbReference type="InParanoid" id="W3X676"/>
<dbReference type="SUPFAM" id="SSF51395">
    <property type="entry name" value="FMN-linked oxidoreductases"/>
    <property type="match status" value="1"/>
</dbReference>
<feature type="binding site" evidence="5">
    <location>
        <position position="175"/>
    </location>
    <ligand>
        <name>FMN</name>
        <dbReference type="ChEBI" id="CHEBI:58210"/>
    </ligand>
</feature>
<evidence type="ECO:0000313" key="9">
    <source>
        <dbReference type="Proteomes" id="UP000030651"/>
    </source>
</evidence>
<protein>
    <recommendedName>
        <fullName evidence="7">FMN hydroxy acid dehydrogenase domain-containing protein</fullName>
    </recommendedName>
</protein>
<dbReference type="GeneID" id="19273429"/>
<feature type="chain" id="PRO_5004835458" description="FMN hydroxy acid dehydrogenase domain-containing protein" evidence="6">
    <location>
        <begin position="17"/>
        <end position="389"/>
    </location>
</feature>
<feature type="binding site" evidence="5">
    <location>
        <begin position="330"/>
        <end position="331"/>
    </location>
    <ligand>
        <name>FMN</name>
        <dbReference type="ChEBI" id="CHEBI:58210"/>
    </ligand>
</feature>
<evidence type="ECO:0000256" key="3">
    <source>
        <dbReference type="ARBA" id="ARBA00024042"/>
    </source>
</evidence>
<feature type="binding site" evidence="5">
    <location>
        <position position="273"/>
    </location>
    <ligand>
        <name>glyoxylate</name>
        <dbReference type="ChEBI" id="CHEBI:36655"/>
    </ligand>
</feature>
<dbReference type="RefSeq" id="XP_007835188.1">
    <property type="nucleotide sequence ID" value="XM_007836997.1"/>
</dbReference>
<evidence type="ECO:0000256" key="1">
    <source>
        <dbReference type="ARBA" id="ARBA00001917"/>
    </source>
</evidence>
<comment type="cofactor">
    <cofactor evidence="1">
        <name>FMN</name>
        <dbReference type="ChEBI" id="CHEBI:58210"/>
    </cofactor>
</comment>
<evidence type="ECO:0000259" key="7">
    <source>
        <dbReference type="PROSITE" id="PS51349"/>
    </source>
</evidence>
<dbReference type="STRING" id="1229662.W3X676"/>
<evidence type="ECO:0000256" key="6">
    <source>
        <dbReference type="SAM" id="SignalP"/>
    </source>
</evidence>
<dbReference type="GO" id="GO:0016491">
    <property type="term" value="F:oxidoreductase activity"/>
    <property type="evidence" value="ECO:0007669"/>
    <property type="project" value="UniProtKB-KW"/>
</dbReference>
<proteinExistence type="inferred from homology"/>
<dbReference type="Proteomes" id="UP000030651">
    <property type="component" value="Unassembled WGS sequence"/>
</dbReference>
<evidence type="ECO:0000256" key="2">
    <source>
        <dbReference type="ARBA" id="ARBA00023002"/>
    </source>
</evidence>
<sequence>MRSAVFVSTLIGAALAERPFLNEPDTGIEDVFGDTPDGELIPLDGIVGLPDFDWAARKAMPIANYSYYRNGAGGEWSYRNNLEIHNKYPLRPKMMVDILDIESTLPTTILGYNVSAPFFISPCSRGAYGNPEGAERGLIEGAAAKNILYMAAFYANLPIEEIGEIAADNQTFFRQVYLDQNDTTTQSVFDSAAAAGAKAIIYTVDSAANGVRHRAARYGVGSADTAYSYITWDEYARLKTLTDLPIIIKGLQTVEDVQEAVARGADAVYLSNHGGRQTDGVRSPLEVAIEIHNQAPELFSQIEIYADGGIRYGTDVLRLLSLGIRAVGLGRPFMYANVYGREGVEKAIDLLRSELAWDAANNGVTDLRNVSSSIVSYGPFLNLCFCVQV</sequence>
<feature type="binding site" evidence="5">
    <location>
        <position position="271"/>
    </location>
    <ligand>
        <name>FMN</name>
        <dbReference type="ChEBI" id="CHEBI:58210"/>
    </ligand>
</feature>
<feature type="domain" description="FMN hydroxy acid dehydrogenase" evidence="7">
    <location>
        <begin position="41"/>
        <end position="380"/>
    </location>
</feature>
<dbReference type="PANTHER" id="PTHR10578:SF140">
    <property type="entry name" value="FMN HYDROXY ACID DEHYDROGENASE DOMAIN-CONTAINING PROTEIN"/>
    <property type="match status" value="1"/>
</dbReference>
<dbReference type="PROSITE" id="PS00557">
    <property type="entry name" value="FMN_HYDROXY_ACID_DH_1"/>
    <property type="match status" value="1"/>
</dbReference>
<evidence type="ECO:0000256" key="4">
    <source>
        <dbReference type="PIRSR" id="PIRSR000138-1"/>
    </source>
</evidence>
<dbReference type="HOGENOM" id="CLU_020639_1_0_1"/>
<dbReference type="PIRSF" id="PIRSF000138">
    <property type="entry name" value="Al-hdrx_acd_dh"/>
    <property type="match status" value="1"/>
</dbReference>
<dbReference type="InterPro" id="IPR012133">
    <property type="entry name" value="Alpha-hydoxy_acid_DH_FMN"/>
</dbReference>
<dbReference type="AlphaFoldDB" id="W3X676"/>
<dbReference type="OrthoDB" id="1925334at2759"/>
<accession>W3X676</accession>
<dbReference type="EMBL" id="KI912113">
    <property type="protein sequence ID" value="ETS80887.1"/>
    <property type="molecule type" value="Genomic_DNA"/>
</dbReference>
<gene>
    <name evidence="8" type="ORF">PFICI_08416</name>
</gene>
<dbReference type="InterPro" id="IPR037396">
    <property type="entry name" value="FMN_HAD"/>
</dbReference>
<feature type="binding site" evidence="5">
    <location>
        <position position="249"/>
    </location>
    <ligand>
        <name>FMN</name>
        <dbReference type="ChEBI" id="CHEBI:58210"/>
    </ligand>
</feature>
<dbReference type="InterPro" id="IPR013785">
    <property type="entry name" value="Aldolase_TIM"/>
</dbReference>
<feature type="binding site" evidence="5">
    <location>
        <begin position="307"/>
        <end position="311"/>
    </location>
    <ligand>
        <name>FMN</name>
        <dbReference type="ChEBI" id="CHEBI:58210"/>
    </ligand>
</feature>
<feature type="binding site" evidence="5">
    <location>
        <position position="276"/>
    </location>
    <ligand>
        <name>glyoxylate</name>
        <dbReference type="ChEBI" id="CHEBI:36655"/>
    </ligand>
</feature>
<dbReference type="InterPro" id="IPR000262">
    <property type="entry name" value="FMN-dep_DH"/>
</dbReference>
<feature type="active site" description="Proton acceptor" evidence="4">
    <location>
        <position position="273"/>
    </location>
</feature>
<dbReference type="Gene3D" id="3.20.20.70">
    <property type="entry name" value="Aldolase class I"/>
    <property type="match status" value="2"/>
</dbReference>
<feature type="binding site" evidence="5">
    <location>
        <position position="67"/>
    </location>
    <ligand>
        <name>glyoxylate</name>
        <dbReference type="ChEBI" id="CHEBI:36655"/>
    </ligand>
</feature>
<keyword evidence="6" id="KW-0732">Signal</keyword>
<name>W3X676_PESFW</name>
<evidence type="ECO:0000256" key="5">
    <source>
        <dbReference type="PIRSR" id="PIRSR000138-2"/>
    </source>
</evidence>
<keyword evidence="9" id="KW-1185">Reference proteome</keyword>
<comment type="similarity">
    <text evidence="3">Belongs to the FMN-dependent alpha-hydroxy acid dehydrogenase family.</text>
</comment>
<dbReference type="KEGG" id="pfy:PFICI_08416"/>